<name>A0ABT8JVF7_9BACL</name>
<accession>A0ABT8JVF7</accession>
<feature type="transmembrane region" description="Helical" evidence="1">
    <location>
        <begin position="6"/>
        <end position="29"/>
    </location>
</feature>
<proteinExistence type="predicted"/>
<comment type="caution">
    <text evidence="2">The sequence shown here is derived from an EMBL/GenBank/DDBJ whole genome shotgun (WGS) entry which is preliminary data.</text>
</comment>
<evidence type="ECO:0000256" key="1">
    <source>
        <dbReference type="SAM" id="Phobius"/>
    </source>
</evidence>
<evidence type="ECO:0000313" key="2">
    <source>
        <dbReference type="EMBL" id="MDN4609161.1"/>
    </source>
</evidence>
<organism evidence="2 3">
    <name type="scientific">Sporosarcina highlanderae</name>
    <dbReference type="NCBI Taxonomy" id="3035916"/>
    <lineage>
        <taxon>Bacteria</taxon>
        <taxon>Bacillati</taxon>
        <taxon>Bacillota</taxon>
        <taxon>Bacilli</taxon>
        <taxon>Bacillales</taxon>
        <taxon>Caryophanaceae</taxon>
        <taxon>Sporosarcina</taxon>
    </lineage>
</organism>
<keyword evidence="1" id="KW-0812">Transmembrane</keyword>
<evidence type="ECO:0000313" key="3">
    <source>
        <dbReference type="Proteomes" id="UP001175097"/>
    </source>
</evidence>
<protein>
    <submittedName>
        <fullName evidence="2">Uncharacterized protein</fullName>
    </submittedName>
</protein>
<dbReference type="EMBL" id="JAROCC010000020">
    <property type="protein sequence ID" value="MDN4609161.1"/>
    <property type="molecule type" value="Genomic_DNA"/>
</dbReference>
<keyword evidence="3" id="KW-1185">Reference proteome</keyword>
<reference evidence="2" key="1">
    <citation type="submission" date="2023-03" db="EMBL/GenBank/DDBJ databases">
        <title>MT1 and MT2 Draft Genomes of Novel Species.</title>
        <authorList>
            <person name="Venkateswaran K."/>
        </authorList>
    </citation>
    <scope>NUCLEOTIDE SEQUENCE</scope>
    <source>
        <strain evidence="2">F6_3S_P_2</strain>
    </source>
</reference>
<sequence length="59" mass="6488">MTEWGLIAVFGIPTAAIMGGSMTALWISLGKEPDVPGPKSHPHTIQFLAERERRLKSQK</sequence>
<gene>
    <name evidence="2" type="ORF">P5G49_16990</name>
</gene>
<keyword evidence="1" id="KW-1133">Transmembrane helix</keyword>
<dbReference type="Proteomes" id="UP001175097">
    <property type="component" value="Unassembled WGS sequence"/>
</dbReference>
<dbReference type="RefSeq" id="WP_301245774.1">
    <property type="nucleotide sequence ID" value="NZ_JAROCC010000020.1"/>
</dbReference>
<keyword evidence="1" id="KW-0472">Membrane</keyword>